<dbReference type="EMBL" id="KV454441">
    <property type="protein sequence ID" value="ODQ77381.1"/>
    <property type="molecule type" value="Genomic_DNA"/>
</dbReference>
<comment type="function">
    <text evidence="8">Component of the signal peptidase complex (SPC) which catalyzes the cleavage of N-terminal signal sequences from nascent proteins as they are translocated into the lumen of the endoplasmic reticulum. Enhances the enzymatic activity of SPC and facilitates the interactions between different components of the translocation site.</text>
</comment>
<keyword evidence="4 9" id="KW-0812">Transmembrane</keyword>
<dbReference type="GO" id="GO:0045047">
    <property type="term" value="P:protein targeting to ER"/>
    <property type="evidence" value="ECO:0007669"/>
    <property type="project" value="TreeGrafter"/>
</dbReference>
<evidence type="ECO:0000256" key="8">
    <source>
        <dbReference type="ARBA" id="ARBA00045608"/>
    </source>
</evidence>
<keyword evidence="5" id="KW-0256">Endoplasmic reticulum</keyword>
<evidence type="ECO:0000256" key="9">
    <source>
        <dbReference type="SAM" id="Phobius"/>
    </source>
</evidence>
<keyword evidence="7 9" id="KW-0472">Membrane</keyword>
<dbReference type="GO" id="GO:0006465">
    <property type="term" value="P:signal peptide processing"/>
    <property type="evidence" value="ECO:0007669"/>
    <property type="project" value="InterPro"/>
</dbReference>
<dbReference type="Pfam" id="PF06703">
    <property type="entry name" value="SPC25"/>
    <property type="match status" value="1"/>
</dbReference>
<evidence type="ECO:0000256" key="3">
    <source>
        <dbReference type="ARBA" id="ARBA00017057"/>
    </source>
</evidence>
<name>A0A1E3QI58_9ASCO</name>
<dbReference type="GO" id="GO:0005787">
    <property type="term" value="C:signal peptidase complex"/>
    <property type="evidence" value="ECO:0007669"/>
    <property type="project" value="InterPro"/>
</dbReference>
<dbReference type="InterPro" id="IPR009582">
    <property type="entry name" value="Spc2/SPCS2"/>
</dbReference>
<dbReference type="Proteomes" id="UP000094336">
    <property type="component" value="Unassembled WGS sequence"/>
</dbReference>
<dbReference type="OrthoDB" id="29558at2759"/>
<dbReference type="STRING" id="984486.A0A1E3QI58"/>
<proteinExistence type="inferred from homology"/>
<comment type="subcellular location">
    <subcellularLocation>
        <location evidence="1">Endoplasmic reticulum membrane</location>
        <topology evidence="1">Multi-pass membrane protein</topology>
    </subcellularLocation>
</comment>
<protein>
    <recommendedName>
        <fullName evidence="3">Signal peptidase complex subunit 2</fullName>
    </recommendedName>
</protein>
<evidence type="ECO:0000256" key="2">
    <source>
        <dbReference type="ARBA" id="ARBA00007324"/>
    </source>
</evidence>
<evidence type="ECO:0000256" key="4">
    <source>
        <dbReference type="ARBA" id="ARBA00022692"/>
    </source>
</evidence>
<evidence type="ECO:0000313" key="11">
    <source>
        <dbReference type="Proteomes" id="UP000094336"/>
    </source>
</evidence>
<feature type="transmembrane region" description="Helical" evidence="9">
    <location>
        <begin position="42"/>
        <end position="58"/>
    </location>
</feature>
<evidence type="ECO:0000256" key="7">
    <source>
        <dbReference type="ARBA" id="ARBA00023136"/>
    </source>
</evidence>
<reference evidence="11" key="1">
    <citation type="submission" date="2016-05" db="EMBL/GenBank/DDBJ databases">
        <title>Comparative genomics of biotechnologically important yeasts.</title>
        <authorList>
            <consortium name="DOE Joint Genome Institute"/>
            <person name="Riley R."/>
            <person name="Haridas S."/>
            <person name="Wolfe K.H."/>
            <person name="Lopes M.R."/>
            <person name="Hittinger C.T."/>
            <person name="Goker M."/>
            <person name="Salamov A."/>
            <person name="Wisecaver J."/>
            <person name="Long T.M."/>
            <person name="Aerts A.L."/>
            <person name="Barry K."/>
            <person name="Choi C."/>
            <person name="Clum A."/>
            <person name="Coughlan A.Y."/>
            <person name="Deshpande S."/>
            <person name="Douglass A.P."/>
            <person name="Hanson S.J."/>
            <person name="Klenk H.-P."/>
            <person name="Labutti K."/>
            <person name="Lapidus A."/>
            <person name="Lindquist E."/>
            <person name="Lipzen A."/>
            <person name="Meier-Kolthoff J.P."/>
            <person name="Ohm R.A."/>
            <person name="Otillar R.P."/>
            <person name="Pangilinan J."/>
            <person name="Peng Y."/>
            <person name="Rokas A."/>
            <person name="Rosa C.A."/>
            <person name="Scheuner C."/>
            <person name="Sibirny A.A."/>
            <person name="Slot J.C."/>
            <person name="Stielow J.B."/>
            <person name="Sun H."/>
            <person name="Kurtzman C.P."/>
            <person name="Blackwell M."/>
            <person name="Grigoriev I.V."/>
            <person name="Jeffries T.W."/>
        </authorList>
    </citation>
    <scope>NUCLEOTIDE SEQUENCE [LARGE SCALE GENOMIC DNA]</scope>
    <source>
        <strain evidence="11">NRRL Y-12698</strain>
    </source>
</reference>
<evidence type="ECO:0000256" key="1">
    <source>
        <dbReference type="ARBA" id="ARBA00004477"/>
    </source>
</evidence>
<feature type="transmembrane region" description="Helical" evidence="9">
    <location>
        <begin position="70"/>
        <end position="88"/>
    </location>
</feature>
<keyword evidence="11" id="KW-1185">Reference proteome</keyword>
<organism evidence="10 11">
    <name type="scientific">Babjeviella inositovora NRRL Y-12698</name>
    <dbReference type="NCBI Taxonomy" id="984486"/>
    <lineage>
        <taxon>Eukaryota</taxon>
        <taxon>Fungi</taxon>
        <taxon>Dikarya</taxon>
        <taxon>Ascomycota</taxon>
        <taxon>Saccharomycotina</taxon>
        <taxon>Pichiomycetes</taxon>
        <taxon>Serinales incertae sedis</taxon>
        <taxon>Babjeviella</taxon>
    </lineage>
</organism>
<dbReference type="PANTHER" id="PTHR13085">
    <property type="entry name" value="MICROSOMAL SIGNAL PEPTIDASE 25 KDA SUBUNIT"/>
    <property type="match status" value="1"/>
</dbReference>
<evidence type="ECO:0000313" key="10">
    <source>
        <dbReference type="EMBL" id="ODQ77381.1"/>
    </source>
</evidence>
<sequence>MVATKVNLSSTNELRNVVDDRLPEVMGHIGYEQDFSIVDRKLAVGYVTGIMAAAVFLLDKKLGFKASYNYVVLLLALYSVGMAYFYYFTSTVEKSIKYVGYDKKEAKDKVTISTEVKDKYEPVLTIEVNLNDKSVKQDVHFNKFFNETGYLEVVPVIDYFKLQLSTLDSKAD</sequence>
<dbReference type="GeneID" id="30148496"/>
<dbReference type="RefSeq" id="XP_018982709.1">
    <property type="nucleotide sequence ID" value="XM_019130643.1"/>
</dbReference>
<dbReference type="PANTHER" id="PTHR13085:SF0">
    <property type="entry name" value="SIGNAL PEPTIDASE COMPLEX SUBUNIT 2"/>
    <property type="match status" value="1"/>
</dbReference>
<comment type="similarity">
    <text evidence="2">Belongs to the SPCS2 family.</text>
</comment>
<keyword evidence="6 9" id="KW-1133">Transmembrane helix</keyword>
<dbReference type="AlphaFoldDB" id="A0A1E3QI58"/>
<evidence type="ECO:0000256" key="5">
    <source>
        <dbReference type="ARBA" id="ARBA00022824"/>
    </source>
</evidence>
<evidence type="ECO:0000256" key="6">
    <source>
        <dbReference type="ARBA" id="ARBA00022989"/>
    </source>
</evidence>
<accession>A0A1E3QI58</accession>
<gene>
    <name evidence="10" type="ORF">BABINDRAFT_169249</name>
</gene>